<dbReference type="EMBL" id="CP054160">
    <property type="protein sequence ID" value="QKJ60699.1"/>
    <property type="molecule type" value="Genomic_DNA"/>
</dbReference>
<accession>A0AAE7JVB0</accession>
<protein>
    <submittedName>
        <fullName evidence="2">Type 1 fimbrial protein</fullName>
    </submittedName>
</protein>
<dbReference type="PANTHER" id="PTHR33420">
    <property type="entry name" value="FIMBRIAL SUBUNIT ELFA-RELATED"/>
    <property type="match status" value="1"/>
</dbReference>
<feature type="domain" description="Fimbrial-type adhesion" evidence="1">
    <location>
        <begin position="30"/>
        <end position="176"/>
    </location>
</feature>
<evidence type="ECO:0000313" key="3">
    <source>
        <dbReference type="Proteomes" id="UP000503464"/>
    </source>
</evidence>
<dbReference type="InterPro" id="IPR000259">
    <property type="entry name" value="Adhesion_dom_fimbrial"/>
</dbReference>
<dbReference type="InterPro" id="IPR050263">
    <property type="entry name" value="Bact_Fimbrial_Adh_Pro"/>
</dbReference>
<dbReference type="InterPro" id="IPR008966">
    <property type="entry name" value="Adhesion_dom_sf"/>
</dbReference>
<dbReference type="Pfam" id="PF00419">
    <property type="entry name" value="Fimbrial"/>
    <property type="match status" value="1"/>
</dbReference>
<evidence type="ECO:0000313" key="2">
    <source>
        <dbReference type="EMBL" id="QKJ60699.1"/>
    </source>
</evidence>
<proteinExistence type="predicted"/>
<dbReference type="GO" id="GO:0009289">
    <property type="term" value="C:pilus"/>
    <property type="evidence" value="ECO:0007669"/>
    <property type="project" value="InterPro"/>
</dbReference>
<dbReference type="RefSeq" id="WP_173409876.1">
    <property type="nucleotide sequence ID" value="NZ_CP054160.3"/>
</dbReference>
<dbReference type="InterPro" id="IPR036937">
    <property type="entry name" value="Adhesion_dom_fimbrial_sf"/>
</dbReference>
<name>A0AAE7JVB0_SERFO</name>
<dbReference type="SUPFAM" id="SSF49401">
    <property type="entry name" value="Bacterial adhesins"/>
    <property type="match status" value="1"/>
</dbReference>
<dbReference type="AlphaFoldDB" id="A0AAE7JVB0"/>
<dbReference type="PANTHER" id="PTHR33420:SF9">
    <property type="entry name" value="MINOR FIMBRIAL SUBUNIT"/>
    <property type="match status" value="1"/>
</dbReference>
<sequence length="177" mass="18656">MNGCGQHLNAVLIAGVLAFSGQVQADNVRLHGALVAEPCVIAPGDENVRLDFGTVIDKYLYANERTHGQAFDIRLGECDLSLGKTVKVTFSGTENPSLKGLLAIDGGSKASGIAIGMETQGGQPLPLNKAGEGYRLVAGNNTLTVLAYVQGEPEAIAQRRIARGPFSAIATFRLEYE</sequence>
<dbReference type="Gene3D" id="2.60.40.1090">
    <property type="entry name" value="Fimbrial-type adhesion domain"/>
    <property type="match status" value="1"/>
</dbReference>
<dbReference type="GO" id="GO:0043709">
    <property type="term" value="P:cell adhesion involved in single-species biofilm formation"/>
    <property type="evidence" value="ECO:0007669"/>
    <property type="project" value="TreeGrafter"/>
</dbReference>
<gene>
    <name evidence="2" type="ORF">G9399_23480</name>
</gene>
<evidence type="ECO:0000259" key="1">
    <source>
        <dbReference type="Pfam" id="PF00419"/>
    </source>
</evidence>
<reference evidence="3" key="1">
    <citation type="submission" date="2020-03" db="EMBL/GenBank/DDBJ databases">
        <title>Genome sequences of seven Enterobacteriaceae strains isolated from Canadian wastewater treatment facilities.</title>
        <authorList>
            <person name="Huang H."/>
            <person name="Chmara J.T."/>
            <person name="Duceppe M.-O."/>
        </authorList>
    </citation>
    <scope>NUCLEOTIDE SEQUENCE [LARGE SCALE GENOMIC DNA]</scope>
    <source>
        <strain evidence="3">Biosolid 3</strain>
    </source>
</reference>
<organism evidence="2 3">
    <name type="scientific">Serratia fonticola</name>
    <dbReference type="NCBI Taxonomy" id="47917"/>
    <lineage>
        <taxon>Bacteria</taxon>
        <taxon>Pseudomonadati</taxon>
        <taxon>Pseudomonadota</taxon>
        <taxon>Gammaproteobacteria</taxon>
        <taxon>Enterobacterales</taxon>
        <taxon>Yersiniaceae</taxon>
        <taxon>Serratia</taxon>
    </lineage>
</organism>
<dbReference type="Proteomes" id="UP000503464">
    <property type="component" value="Chromosome"/>
</dbReference>